<comment type="caution">
    <text evidence="2">The sequence shown here is derived from an EMBL/GenBank/DDBJ whole genome shotgun (WGS) entry which is preliminary data.</text>
</comment>
<keyword evidence="1" id="KW-0812">Transmembrane</keyword>
<sequence>MASAGGLLLLCGPSSSLLHQPHRKSPSSSLPSFRCPCLRSPFWIPVPTGTFLGLYLAMALVMWRLYGDGVRRHGHGAHAALVQALRQALESSYFLLVYS</sequence>
<proteinExistence type="predicted"/>
<keyword evidence="1" id="KW-0472">Membrane</keyword>
<dbReference type="Proteomes" id="UP000747399">
    <property type="component" value="Unassembled WGS sequence"/>
</dbReference>
<evidence type="ECO:0000313" key="3">
    <source>
        <dbReference type="Proteomes" id="UP000747399"/>
    </source>
</evidence>
<name>A0A8J4BEQ4_9CHLO</name>
<organism evidence="2 3">
    <name type="scientific">Volvox africanus</name>
    <dbReference type="NCBI Taxonomy" id="51714"/>
    <lineage>
        <taxon>Eukaryota</taxon>
        <taxon>Viridiplantae</taxon>
        <taxon>Chlorophyta</taxon>
        <taxon>core chlorophytes</taxon>
        <taxon>Chlorophyceae</taxon>
        <taxon>CS clade</taxon>
        <taxon>Chlamydomonadales</taxon>
        <taxon>Volvocaceae</taxon>
        <taxon>Volvox</taxon>
    </lineage>
</organism>
<reference evidence="2" key="1">
    <citation type="journal article" date="2021" name="Proc. Natl. Acad. Sci. U.S.A.">
        <title>Three genomes in the algal genus Volvox reveal the fate of a haploid sex-determining region after a transition to homothallism.</title>
        <authorList>
            <person name="Yamamoto K."/>
            <person name="Hamaji T."/>
            <person name="Kawai-Toyooka H."/>
            <person name="Matsuzaki R."/>
            <person name="Takahashi F."/>
            <person name="Nishimura Y."/>
            <person name="Kawachi M."/>
            <person name="Noguchi H."/>
            <person name="Minakuchi Y."/>
            <person name="Umen J.G."/>
            <person name="Toyoda A."/>
            <person name="Nozaki H."/>
        </authorList>
    </citation>
    <scope>NUCLEOTIDE SEQUENCE</scope>
    <source>
        <strain evidence="2">NIES-3780</strain>
    </source>
</reference>
<evidence type="ECO:0000313" key="2">
    <source>
        <dbReference type="EMBL" id="GIL59984.1"/>
    </source>
</evidence>
<gene>
    <name evidence="2" type="ORF">Vafri_14632</name>
</gene>
<dbReference type="EMBL" id="BNCO01000037">
    <property type="protein sequence ID" value="GIL59984.1"/>
    <property type="molecule type" value="Genomic_DNA"/>
</dbReference>
<feature type="transmembrane region" description="Helical" evidence="1">
    <location>
        <begin position="42"/>
        <end position="63"/>
    </location>
</feature>
<dbReference type="AlphaFoldDB" id="A0A8J4BEQ4"/>
<keyword evidence="3" id="KW-1185">Reference proteome</keyword>
<keyword evidence="1" id="KW-1133">Transmembrane helix</keyword>
<evidence type="ECO:0000256" key="1">
    <source>
        <dbReference type="SAM" id="Phobius"/>
    </source>
</evidence>
<protein>
    <submittedName>
        <fullName evidence="2">Uncharacterized protein</fullName>
    </submittedName>
</protein>
<accession>A0A8J4BEQ4</accession>